<evidence type="ECO:0000313" key="3">
    <source>
        <dbReference type="Proteomes" id="UP000266841"/>
    </source>
</evidence>
<feature type="non-terminal residue" evidence="2">
    <location>
        <position position="1"/>
    </location>
</feature>
<sequence length="158" mass="16045">HVQARHDGSQGEGSGRRCPPLQAAAAIPPAAATQPAPPVSAAGLVTMWSCDVCRVAQFASFDAAVEHEKSCDRNPPIPAYDADPPAADANDTSNAADAECANGAADPPPKDANDTSNAADAECAYGAAKRQKVSMVESAPTSNVLGRIDVLGHLAAPF</sequence>
<dbReference type="EMBL" id="AGNL01015738">
    <property type="protein sequence ID" value="EJK65503.1"/>
    <property type="molecule type" value="Genomic_DNA"/>
</dbReference>
<organism evidence="2 3">
    <name type="scientific">Thalassiosira oceanica</name>
    <name type="common">Marine diatom</name>
    <dbReference type="NCBI Taxonomy" id="159749"/>
    <lineage>
        <taxon>Eukaryota</taxon>
        <taxon>Sar</taxon>
        <taxon>Stramenopiles</taxon>
        <taxon>Ochrophyta</taxon>
        <taxon>Bacillariophyta</taxon>
        <taxon>Coscinodiscophyceae</taxon>
        <taxon>Thalassiosirophycidae</taxon>
        <taxon>Thalassiosirales</taxon>
        <taxon>Thalassiosiraceae</taxon>
        <taxon>Thalassiosira</taxon>
    </lineage>
</organism>
<accession>K0SH45</accession>
<comment type="caution">
    <text evidence="2">The sequence shown here is derived from an EMBL/GenBank/DDBJ whole genome shotgun (WGS) entry which is preliminary data.</text>
</comment>
<evidence type="ECO:0000256" key="1">
    <source>
        <dbReference type="SAM" id="MobiDB-lite"/>
    </source>
</evidence>
<dbReference type="Proteomes" id="UP000266841">
    <property type="component" value="Unassembled WGS sequence"/>
</dbReference>
<feature type="region of interest" description="Disordered" evidence="1">
    <location>
        <begin position="65"/>
        <end position="118"/>
    </location>
</feature>
<dbReference type="AlphaFoldDB" id="K0SH45"/>
<protein>
    <submittedName>
        <fullName evidence="2">Uncharacterized protein</fullName>
    </submittedName>
</protein>
<reference evidence="2 3" key="1">
    <citation type="journal article" date="2012" name="Genome Biol.">
        <title>Genome and low-iron response of an oceanic diatom adapted to chronic iron limitation.</title>
        <authorList>
            <person name="Lommer M."/>
            <person name="Specht M."/>
            <person name="Roy A.S."/>
            <person name="Kraemer L."/>
            <person name="Andreson R."/>
            <person name="Gutowska M.A."/>
            <person name="Wolf J."/>
            <person name="Bergner S.V."/>
            <person name="Schilhabel M.B."/>
            <person name="Klostermeier U.C."/>
            <person name="Beiko R.G."/>
            <person name="Rosenstiel P."/>
            <person name="Hippler M."/>
            <person name="Laroche J."/>
        </authorList>
    </citation>
    <scope>NUCLEOTIDE SEQUENCE [LARGE SCALE GENOMIC DNA]</scope>
    <source>
        <strain evidence="2 3">CCMP1005</strain>
    </source>
</reference>
<name>K0SH45_THAOC</name>
<proteinExistence type="predicted"/>
<feature type="compositionally biased region" description="Low complexity" evidence="1">
    <location>
        <begin position="79"/>
        <end position="105"/>
    </location>
</feature>
<gene>
    <name evidence="2" type="ORF">THAOC_13620</name>
</gene>
<evidence type="ECO:0000313" key="2">
    <source>
        <dbReference type="EMBL" id="EJK65503.1"/>
    </source>
</evidence>
<feature type="region of interest" description="Disordered" evidence="1">
    <location>
        <begin position="1"/>
        <end position="20"/>
    </location>
</feature>
<keyword evidence="3" id="KW-1185">Reference proteome</keyword>